<sequence>MSRTLEELKSVWETGFQPKQEDYNELFNAIQKEKAGQFTEKQVLFLRILIQSTQEYRFINFNNKTELPSLDPTNNAFVSLNNYQISERNTGNFVLYPIKAMPQGLASLIARGAEMMNFYYFDETSNFFGEFTLIQTTELAVEGFKVFRVVSKKGFGGFTPSSDGDFMAKCHFQYIPTPKREITIQEKFTLSSYDSDKQITLDNLGIIYNTNMVVELVNGTFERVSEGEGYVMNGYIWSQTKYTKEQVKNYHVIVDYMIMEESGSPSPEG</sequence>
<dbReference type="RefSeq" id="WP_348739715.1">
    <property type="nucleotide sequence ID" value="NZ_CAXJRC010000043.1"/>
</dbReference>
<organism evidence="1 2">
    <name type="scientific">Tenacibaculum vairaonense</name>
    <dbReference type="NCBI Taxonomy" id="3137860"/>
    <lineage>
        <taxon>Bacteria</taxon>
        <taxon>Pseudomonadati</taxon>
        <taxon>Bacteroidota</taxon>
        <taxon>Flavobacteriia</taxon>
        <taxon>Flavobacteriales</taxon>
        <taxon>Flavobacteriaceae</taxon>
        <taxon>Tenacibaculum</taxon>
    </lineage>
</organism>
<dbReference type="Proteomes" id="UP001497602">
    <property type="component" value="Unassembled WGS sequence"/>
</dbReference>
<evidence type="ECO:0000313" key="1">
    <source>
        <dbReference type="EMBL" id="CAL2108168.1"/>
    </source>
</evidence>
<name>A0ABP1FHT5_9FLAO</name>
<gene>
    <name evidence="1" type="ORF">T190115A13A_60163</name>
</gene>
<keyword evidence="2" id="KW-1185">Reference proteome</keyword>
<protein>
    <submittedName>
        <fullName evidence="1">Uncharacterized protein</fullName>
    </submittedName>
</protein>
<reference evidence="1 2" key="1">
    <citation type="submission" date="2024-05" db="EMBL/GenBank/DDBJ databases">
        <authorList>
            <person name="Duchaud E."/>
        </authorList>
    </citation>
    <scope>NUCLEOTIDE SEQUENCE [LARGE SCALE GENOMIC DNA]</scope>
    <source>
        <strain evidence="1">Ena-SAMPLE-TAB-13-05-2024-13:56:06:370-140305</strain>
    </source>
</reference>
<evidence type="ECO:0000313" key="2">
    <source>
        <dbReference type="Proteomes" id="UP001497602"/>
    </source>
</evidence>
<comment type="caution">
    <text evidence="1">The sequence shown here is derived from an EMBL/GenBank/DDBJ whole genome shotgun (WGS) entry which is preliminary data.</text>
</comment>
<dbReference type="EMBL" id="CAXJRC010000043">
    <property type="protein sequence ID" value="CAL2108168.1"/>
    <property type="molecule type" value="Genomic_DNA"/>
</dbReference>
<proteinExistence type="predicted"/>
<accession>A0ABP1FHT5</accession>